<dbReference type="AlphaFoldDB" id="A0A940XHI6"/>
<dbReference type="Pfam" id="PF06626">
    <property type="entry name" value="DUF1152"/>
    <property type="match status" value="1"/>
</dbReference>
<evidence type="ECO:0000313" key="2">
    <source>
        <dbReference type="EMBL" id="MBQ0827527.1"/>
    </source>
</evidence>
<reference evidence="2" key="1">
    <citation type="submission" date="2021-04" db="EMBL/GenBank/DDBJ databases">
        <title>Genome seq and assembly of Streptomyces sp. RG38.</title>
        <authorList>
            <person name="Chhetri G."/>
        </authorList>
    </citation>
    <scope>NUCLEOTIDE SEQUENCE</scope>
    <source>
        <strain evidence="2">RG38</strain>
    </source>
</reference>
<evidence type="ECO:0000256" key="1">
    <source>
        <dbReference type="SAM" id="MobiDB-lite"/>
    </source>
</evidence>
<accession>A0A940XHI6</accession>
<keyword evidence="3" id="KW-1185">Reference proteome</keyword>
<dbReference type="Proteomes" id="UP000677875">
    <property type="component" value="Unassembled WGS sequence"/>
</dbReference>
<gene>
    <name evidence="2" type="ORF">J5Y05_13550</name>
</gene>
<sequence>MPLPRRPPAPPLQGTAPPHHPAPPHRPPRHPAPPPKPPANPPFSPPHPHRERGRPTARPSRRPPQVRYPSLPLDPSVPADARPVAPAGSTLPRLAATLPHTLALLDPRHGAEDVTRRVEEPAEHLNSPWIDLLDVGGDILARGDEPTLGSPLADVLALAGCSRANAPVRLLIAGPGLDGEVPLDALRRLLGPLVHAFTERDTEALGGILDRHPSEATAMLAAAARGIRGTCEVRDAGLPGPLTRRPGQP</sequence>
<feature type="compositionally biased region" description="Pro residues" evidence="1">
    <location>
        <begin position="30"/>
        <end position="46"/>
    </location>
</feature>
<protein>
    <submittedName>
        <fullName evidence="2">DUF1152 domain-containing protein</fullName>
    </submittedName>
</protein>
<evidence type="ECO:0000313" key="3">
    <source>
        <dbReference type="Proteomes" id="UP000677875"/>
    </source>
</evidence>
<organism evidence="2 3">
    <name type="scientific">Streptomyces tagetis</name>
    <dbReference type="NCBI Taxonomy" id="2820809"/>
    <lineage>
        <taxon>Bacteria</taxon>
        <taxon>Bacillati</taxon>
        <taxon>Actinomycetota</taxon>
        <taxon>Actinomycetes</taxon>
        <taxon>Kitasatosporales</taxon>
        <taxon>Streptomycetaceae</taxon>
        <taxon>Streptomyces</taxon>
    </lineage>
</organism>
<feature type="region of interest" description="Disordered" evidence="1">
    <location>
        <begin position="1"/>
        <end position="86"/>
    </location>
</feature>
<name>A0A940XHI6_9ACTN</name>
<dbReference type="InterPro" id="IPR010581">
    <property type="entry name" value="DUF1152"/>
</dbReference>
<feature type="compositionally biased region" description="Pro residues" evidence="1">
    <location>
        <begin position="1"/>
        <end position="11"/>
    </location>
</feature>
<proteinExistence type="predicted"/>
<comment type="caution">
    <text evidence="2">The sequence shown here is derived from an EMBL/GenBank/DDBJ whole genome shotgun (WGS) entry which is preliminary data.</text>
</comment>
<dbReference type="EMBL" id="JAGPNL010000003">
    <property type="protein sequence ID" value="MBQ0827527.1"/>
    <property type="molecule type" value="Genomic_DNA"/>
</dbReference>